<reference evidence="3 4" key="1">
    <citation type="submission" date="2019-07" db="EMBL/GenBank/DDBJ databases">
        <authorList>
            <person name="Zhu P."/>
        </authorList>
    </citation>
    <scope>NUCLEOTIDE SEQUENCE [LARGE SCALE GENOMIC DNA]</scope>
    <source>
        <strain evidence="3 4">SSL-25</strain>
    </source>
</reference>
<keyword evidence="4" id="KW-1185">Reference proteome</keyword>
<dbReference type="AlphaFoldDB" id="A0A5B8J8W6"/>
<feature type="signal peptide" evidence="2">
    <location>
        <begin position="1"/>
        <end position="43"/>
    </location>
</feature>
<name>A0A5B8J8W6_9ACTN</name>
<evidence type="ECO:0000256" key="1">
    <source>
        <dbReference type="SAM" id="MobiDB-lite"/>
    </source>
</evidence>
<dbReference type="RefSeq" id="WP_146481574.1">
    <property type="nucleotide sequence ID" value="NZ_CP042266.1"/>
</dbReference>
<sequence length="273" mass="28183">MTNTNTLTSNGPYGKDAGTPRRRRRIALALTALTAVTALTATACGTQQTGGAKGAATDITQAVPASAPGLDAPGVIDGPGLDGPGLPDEELVFMEMAVNIAEPCLPVPPGGRPDPAKVFAEMEKEDAEADGPDGPLPPPDSLTVEPEPYPDGLPVEPDPRPVPDGLPVEPDTSLDPVEECAGASHALRITKAITGLGPNPSPQRVKSALTGIEYSSKRIHGPSQANGTTRYWLDLRLMGGKLGMEISVAGSKVRVTAHGVPETGPFLATQRQK</sequence>
<proteinExistence type="predicted"/>
<feature type="compositionally biased region" description="Polar residues" evidence="1">
    <location>
        <begin position="1"/>
        <end position="11"/>
    </location>
</feature>
<accession>A0A5B8J8W6</accession>
<feature type="chain" id="PRO_5022755667" evidence="2">
    <location>
        <begin position="44"/>
        <end position="273"/>
    </location>
</feature>
<evidence type="ECO:0000313" key="4">
    <source>
        <dbReference type="Proteomes" id="UP000320580"/>
    </source>
</evidence>
<protein>
    <submittedName>
        <fullName evidence="3">Uncharacterized protein</fullName>
    </submittedName>
</protein>
<gene>
    <name evidence="3" type="ORF">FQU76_19130</name>
</gene>
<keyword evidence="2" id="KW-0732">Signal</keyword>
<dbReference type="OrthoDB" id="4240567at2"/>
<evidence type="ECO:0000256" key="2">
    <source>
        <dbReference type="SAM" id="SignalP"/>
    </source>
</evidence>
<organism evidence="3 4">
    <name type="scientific">Streptomyces qinzhouensis</name>
    <dbReference type="NCBI Taxonomy" id="2599401"/>
    <lineage>
        <taxon>Bacteria</taxon>
        <taxon>Bacillati</taxon>
        <taxon>Actinomycetota</taxon>
        <taxon>Actinomycetes</taxon>
        <taxon>Kitasatosporales</taxon>
        <taxon>Streptomycetaceae</taxon>
        <taxon>Streptomyces</taxon>
    </lineage>
</organism>
<evidence type="ECO:0000313" key="3">
    <source>
        <dbReference type="EMBL" id="QDY78255.1"/>
    </source>
</evidence>
<dbReference type="EMBL" id="CP042266">
    <property type="protein sequence ID" value="QDY78255.1"/>
    <property type="molecule type" value="Genomic_DNA"/>
</dbReference>
<dbReference type="Proteomes" id="UP000320580">
    <property type="component" value="Chromosome"/>
</dbReference>
<feature type="region of interest" description="Disordered" evidence="1">
    <location>
        <begin position="123"/>
        <end position="176"/>
    </location>
</feature>
<feature type="region of interest" description="Disordered" evidence="1">
    <location>
        <begin position="1"/>
        <end position="21"/>
    </location>
</feature>
<dbReference type="KEGG" id="sqz:FQU76_19130"/>